<dbReference type="EMBL" id="JAFCMP010000510">
    <property type="protein sequence ID" value="KAG5178980.1"/>
    <property type="molecule type" value="Genomic_DNA"/>
</dbReference>
<evidence type="ECO:0000313" key="3">
    <source>
        <dbReference type="Proteomes" id="UP000664859"/>
    </source>
</evidence>
<sequence>MEGYEDHVYETAVSLKDAKKRELWLFRVPKNVDLDSLEGLTIELPAAARTGAAVQCKSKELSMILADPAEHRGKRALFTSDKMLDDDETPALGVAQPFALQLSVVAAATLNAAHDDAGSDSDDVQDAVTFDTRQSSEGSDSDAQEAVTFDTRQSSEGQKELAALGWVEPYSGLPQAEGMRVRFLPAGARTAVATATDGGSAQPAAENGAKVHKKEKKTKKHASSSSSKSKHRDHASDDEGGRAGAAKDKGDGAKAKRRHSEGGHKAKKRREH</sequence>
<dbReference type="GO" id="GO:0006360">
    <property type="term" value="P:transcription by RNA polymerase I"/>
    <property type="evidence" value="ECO:0007669"/>
    <property type="project" value="InterPro"/>
</dbReference>
<dbReference type="Proteomes" id="UP000664859">
    <property type="component" value="Unassembled WGS sequence"/>
</dbReference>
<dbReference type="Gene3D" id="6.20.250.70">
    <property type="match status" value="1"/>
</dbReference>
<dbReference type="Pfam" id="PF08208">
    <property type="entry name" value="RNA_polI_A34"/>
    <property type="match status" value="1"/>
</dbReference>
<dbReference type="InterPro" id="IPR013240">
    <property type="entry name" value="DNA-dir_RNA_pol1_su_RPA34"/>
</dbReference>
<accession>A0A835YPE0</accession>
<feature type="compositionally biased region" description="Basic and acidic residues" evidence="1">
    <location>
        <begin position="234"/>
        <end position="264"/>
    </location>
</feature>
<organism evidence="2 3">
    <name type="scientific">Tribonema minus</name>
    <dbReference type="NCBI Taxonomy" id="303371"/>
    <lineage>
        <taxon>Eukaryota</taxon>
        <taxon>Sar</taxon>
        <taxon>Stramenopiles</taxon>
        <taxon>Ochrophyta</taxon>
        <taxon>PX clade</taxon>
        <taxon>Xanthophyceae</taxon>
        <taxon>Tribonematales</taxon>
        <taxon>Tribonemataceae</taxon>
        <taxon>Tribonema</taxon>
    </lineage>
</organism>
<protein>
    <submittedName>
        <fullName evidence="2">Uncharacterized protein</fullName>
    </submittedName>
</protein>
<evidence type="ECO:0000313" key="2">
    <source>
        <dbReference type="EMBL" id="KAG5178980.1"/>
    </source>
</evidence>
<comment type="caution">
    <text evidence="2">The sequence shown here is derived from an EMBL/GenBank/DDBJ whole genome shotgun (WGS) entry which is preliminary data.</text>
</comment>
<feature type="compositionally biased region" description="Basic residues" evidence="1">
    <location>
        <begin position="210"/>
        <end position="233"/>
    </location>
</feature>
<proteinExistence type="predicted"/>
<keyword evidence="3" id="KW-1185">Reference proteome</keyword>
<evidence type="ECO:0000256" key="1">
    <source>
        <dbReference type="SAM" id="MobiDB-lite"/>
    </source>
</evidence>
<feature type="region of interest" description="Disordered" evidence="1">
    <location>
        <begin position="131"/>
        <end position="157"/>
    </location>
</feature>
<reference evidence="2" key="1">
    <citation type="submission" date="2021-02" db="EMBL/GenBank/DDBJ databases">
        <title>First Annotated Genome of the Yellow-green Alga Tribonema minus.</title>
        <authorList>
            <person name="Mahan K.M."/>
        </authorList>
    </citation>
    <scope>NUCLEOTIDE SEQUENCE</scope>
    <source>
        <strain evidence="2">UTEX B ZZ1240</strain>
    </source>
</reference>
<dbReference type="AlphaFoldDB" id="A0A835YPE0"/>
<feature type="region of interest" description="Disordered" evidence="1">
    <location>
        <begin position="192"/>
        <end position="272"/>
    </location>
</feature>
<name>A0A835YPE0_9STRA</name>
<dbReference type="OrthoDB" id="76224at2759"/>
<gene>
    <name evidence="2" type="ORF">JKP88DRAFT_280721</name>
</gene>